<feature type="region of interest" description="Disordered" evidence="1">
    <location>
        <begin position="156"/>
        <end position="207"/>
    </location>
</feature>
<name>A0A6U9W9P0_9STRA</name>
<proteinExistence type="predicted"/>
<gene>
    <name evidence="2" type="ORF">PAUS00366_LOCUS2954</name>
    <name evidence="3" type="ORF">PAUS00366_LOCUS2955</name>
</gene>
<reference evidence="2" key="1">
    <citation type="submission" date="2021-01" db="EMBL/GenBank/DDBJ databases">
        <authorList>
            <person name="Corre E."/>
            <person name="Pelletier E."/>
            <person name="Niang G."/>
            <person name="Scheremetjew M."/>
            <person name="Finn R."/>
            <person name="Kale V."/>
            <person name="Holt S."/>
            <person name="Cochrane G."/>
            <person name="Meng A."/>
            <person name="Brown T."/>
            <person name="Cohen L."/>
        </authorList>
    </citation>
    <scope>NUCLEOTIDE SEQUENCE</scope>
    <source>
        <strain evidence="2">10249 10 AB</strain>
    </source>
</reference>
<evidence type="ECO:0000313" key="3">
    <source>
        <dbReference type="EMBL" id="CAE0710232.1"/>
    </source>
</evidence>
<organism evidence="2">
    <name type="scientific">Pseudo-nitzschia australis</name>
    <dbReference type="NCBI Taxonomy" id="44445"/>
    <lineage>
        <taxon>Eukaryota</taxon>
        <taxon>Sar</taxon>
        <taxon>Stramenopiles</taxon>
        <taxon>Ochrophyta</taxon>
        <taxon>Bacillariophyta</taxon>
        <taxon>Bacillariophyceae</taxon>
        <taxon>Bacillariophycidae</taxon>
        <taxon>Bacillariales</taxon>
        <taxon>Bacillariaceae</taxon>
        <taxon>Pseudo-nitzschia</taxon>
    </lineage>
</organism>
<accession>A0A6U9W9P0</accession>
<protein>
    <recommendedName>
        <fullName evidence="4">Myb-like domain-containing protein</fullName>
    </recommendedName>
</protein>
<feature type="compositionally biased region" description="Polar residues" evidence="1">
    <location>
        <begin position="156"/>
        <end position="183"/>
    </location>
</feature>
<dbReference type="PANTHER" id="PTHR35213">
    <property type="entry name" value="RING-TYPE DOMAIN-CONTAINING PROTEIN-RELATED"/>
    <property type="match status" value="1"/>
</dbReference>
<feature type="compositionally biased region" description="Basic and acidic residues" evidence="1">
    <location>
        <begin position="375"/>
        <end position="393"/>
    </location>
</feature>
<dbReference type="EMBL" id="HBIX01003808">
    <property type="protein sequence ID" value="CAE0710232.1"/>
    <property type="molecule type" value="Transcribed_RNA"/>
</dbReference>
<dbReference type="EMBL" id="HBIX01003807">
    <property type="protein sequence ID" value="CAE0710231.1"/>
    <property type="molecule type" value="Transcribed_RNA"/>
</dbReference>
<dbReference type="PANTHER" id="PTHR35213:SF5">
    <property type="entry name" value="RING-TYPE DOMAIN-CONTAINING PROTEIN"/>
    <property type="match status" value="1"/>
</dbReference>
<feature type="region of interest" description="Disordered" evidence="1">
    <location>
        <begin position="371"/>
        <end position="403"/>
    </location>
</feature>
<evidence type="ECO:0008006" key="4">
    <source>
        <dbReference type="Google" id="ProtNLM"/>
    </source>
</evidence>
<dbReference type="AlphaFoldDB" id="A0A6U9W9P0"/>
<sequence length="522" mass="55083">MSPSDCSESVEGDPATYEHIQQALFSAGNNTGSSSCGIKIDPAIEARGANASGNIHSKVLSNSTADAKVSNANSSTTEASFGTKSKITSFSNLPLITSSQQNKSREGISVESSTTICPKSGLSEGLPVVNKLEGATPIKPKPPLIDVKVTNAVASEASSKTSMNNPSIVPAATQTNGDSSPTKTTERSYGAPSAKSKGTARRRGKWTTEEEEYVARVIQDFNSGFLNAPAGYTLRSYLSDKLQCDPMRITKKFTGESCIGKRVFHPAVRNATNAAAIDKAQAELDTLERRWRRRLEMQQRESVKKAAASAAAANAASRGATVQGVPVSMLGASSQSPSDSQLQQSAVTRAATWLDRANVILLGNIDIGNQANSSCREKDSNESYHQRNNKDETASNQSGAEDSLEHQLKELQSLICEGPSIQQTTAGLPNLLLQPSLSTTAPTFQTTPKTDAARTITAGPSTSGIVGTLLKPSSAHVSPSLEPADKRMRTTFSDDLDTTGDAEALVDFVRSVRASAAAGQEL</sequence>
<evidence type="ECO:0000256" key="1">
    <source>
        <dbReference type="SAM" id="MobiDB-lite"/>
    </source>
</evidence>
<evidence type="ECO:0000313" key="2">
    <source>
        <dbReference type="EMBL" id="CAE0710231.1"/>
    </source>
</evidence>